<dbReference type="AlphaFoldDB" id="A0A1G1ZUW8"/>
<dbReference type="SUPFAM" id="SSF52980">
    <property type="entry name" value="Restriction endonuclease-like"/>
    <property type="match status" value="1"/>
</dbReference>
<dbReference type="PANTHER" id="PTHR34039:SF1">
    <property type="entry name" value="UPF0102 PROTEIN YRAN"/>
    <property type="match status" value="1"/>
</dbReference>
<dbReference type="InterPro" id="IPR011335">
    <property type="entry name" value="Restrct_endonuc-II-like"/>
</dbReference>
<proteinExistence type="inferred from homology"/>
<evidence type="ECO:0000256" key="2">
    <source>
        <dbReference type="HAMAP-Rule" id="MF_00048"/>
    </source>
</evidence>
<dbReference type="HAMAP" id="MF_00048">
    <property type="entry name" value="UPF0102"/>
    <property type="match status" value="1"/>
</dbReference>
<dbReference type="PANTHER" id="PTHR34039">
    <property type="entry name" value="UPF0102 PROTEIN YRAN"/>
    <property type="match status" value="1"/>
</dbReference>
<name>A0A1G1ZUW8_9BACT</name>
<evidence type="ECO:0000313" key="4">
    <source>
        <dbReference type="Proteomes" id="UP000176626"/>
    </source>
</evidence>
<dbReference type="Gene3D" id="3.40.1350.10">
    <property type="match status" value="1"/>
</dbReference>
<evidence type="ECO:0000256" key="1">
    <source>
        <dbReference type="ARBA" id="ARBA00006738"/>
    </source>
</evidence>
<gene>
    <name evidence="3" type="ORF">A2214_01695</name>
</gene>
<comment type="similarity">
    <text evidence="1 2">Belongs to the UPF0102 family.</text>
</comment>
<dbReference type="Proteomes" id="UP000176626">
    <property type="component" value="Unassembled WGS sequence"/>
</dbReference>
<dbReference type="InterPro" id="IPR011856">
    <property type="entry name" value="tRNA_endonuc-like_dom_sf"/>
</dbReference>
<evidence type="ECO:0000313" key="3">
    <source>
        <dbReference type="EMBL" id="OGY68518.1"/>
    </source>
</evidence>
<comment type="caution">
    <text evidence="3">The sequence shown here is derived from an EMBL/GenBank/DDBJ whole genome shotgun (WGS) entry which is preliminary data.</text>
</comment>
<sequence length="145" mass="16597">MKQLFHAKQMTSKSEVGKIGEDLACRYLIGKNYKIIDRNYRRPWGELDIIAIDPAMVLVFVEVKTIRQPTDNECGNSAIQNERCRNIAALTPEDNLTSAKLKKLQRTAQLFAGKHPEFVNEQKGWRIDLLAICLPANKITHYENI</sequence>
<dbReference type="GO" id="GO:0003676">
    <property type="term" value="F:nucleic acid binding"/>
    <property type="evidence" value="ECO:0007669"/>
    <property type="project" value="InterPro"/>
</dbReference>
<accession>A0A1G1ZUW8</accession>
<dbReference type="EMBL" id="MHJN01000020">
    <property type="protein sequence ID" value="OGY68518.1"/>
    <property type="molecule type" value="Genomic_DNA"/>
</dbReference>
<dbReference type="InterPro" id="IPR003509">
    <property type="entry name" value="UPF0102_YraN-like"/>
</dbReference>
<protein>
    <recommendedName>
        <fullName evidence="2">UPF0102 protein A2214_01695</fullName>
    </recommendedName>
</protein>
<dbReference type="Pfam" id="PF02021">
    <property type="entry name" value="UPF0102"/>
    <property type="match status" value="1"/>
</dbReference>
<organism evidence="3 4">
    <name type="scientific">Candidatus Harrisonbacteria bacterium RIFOXYA1_FULL_48_8</name>
    <dbReference type="NCBI Taxonomy" id="1798411"/>
    <lineage>
        <taxon>Bacteria</taxon>
        <taxon>Candidatus Harrisoniibacteriota</taxon>
    </lineage>
</organism>
<reference evidence="3 4" key="1">
    <citation type="journal article" date="2016" name="Nat. Commun.">
        <title>Thousands of microbial genomes shed light on interconnected biogeochemical processes in an aquifer system.</title>
        <authorList>
            <person name="Anantharaman K."/>
            <person name="Brown C.T."/>
            <person name="Hug L.A."/>
            <person name="Sharon I."/>
            <person name="Castelle C.J."/>
            <person name="Probst A.J."/>
            <person name="Thomas B.C."/>
            <person name="Singh A."/>
            <person name="Wilkins M.J."/>
            <person name="Karaoz U."/>
            <person name="Brodie E.L."/>
            <person name="Williams K.H."/>
            <person name="Hubbard S.S."/>
            <person name="Banfield J.F."/>
        </authorList>
    </citation>
    <scope>NUCLEOTIDE SEQUENCE [LARGE SCALE GENOMIC DNA]</scope>
</reference>